<reference evidence="5" key="1">
    <citation type="journal article" date="2017" name="Nat. Ecol. Evol.">
        <title>Genome expansion and lineage-specific genetic innovations in the forest pathogenic fungi Armillaria.</title>
        <authorList>
            <person name="Sipos G."/>
            <person name="Prasanna A.N."/>
            <person name="Walter M.C."/>
            <person name="O'Connor E."/>
            <person name="Balint B."/>
            <person name="Krizsan K."/>
            <person name="Kiss B."/>
            <person name="Hess J."/>
            <person name="Varga T."/>
            <person name="Slot J."/>
            <person name="Riley R."/>
            <person name="Boka B."/>
            <person name="Rigling D."/>
            <person name="Barry K."/>
            <person name="Lee J."/>
            <person name="Mihaltcheva S."/>
            <person name="LaButti K."/>
            <person name="Lipzen A."/>
            <person name="Waldron R."/>
            <person name="Moloney N.M."/>
            <person name="Sperisen C."/>
            <person name="Kredics L."/>
            <person name="Vagvoelgyi C."/>
            <person name="Patrignani A."/>
            <person name="Fitzpatrick D."/>
            <person name="Nagy I."/>
            <person name="Doyle S."/>
            <person name="Anderson J.B."/>
            <person name="Grigoriev I.V."/>
            <person name="Gueldener U."/>
            <person name="Muensterkoetter M."/>
            <person name="Nagy L.G."/>
        </authorList>
    </citation>
    <scope>NUCLEOTIDE SEQUENCE [LARGE SCALE GENOMIC DNA]</scope>
    <source>
        <strain evidence="5">Ar21-2</strain>
    </source>
</reference>
<feature type="chain" id="PRO_5013568036" evidence="3">
    <location>
        <begin position="18"/>
        <end position="360"/>
    </location>
</feature>
<evidence type="ECO:0000256" key="1">
    <source>
        <dbReference type="SAM" id="MobiDB-lite"/>
    </source>
</evidence>
<feature type="transmembrane region" description="Helical" evidence="2">
    <location>
        <begin position="107"/>
        <end position="126"/>
    </location>
</feature>
<evidence type="ECO:0000313" key="4">
    <source>
        <dbReference type="EMBL" id="PBK98986.1"/>
    </source>
</evidence>
<evidence type="ECO:0000256" key="2">
    <source>
        <dbReference type="SAM" id="Phobius"/>
    </source>
</evidence>
<feature type="signal peptide" evidence="3">
    <location>
        <begin position="1"/>
        <end position="17"/>
    </location>
</feature>
<feature type="compositionally biased region" description="Polar residues" evidence="1">
    <location>
        <begin position="335"/>
        <end position="347"/>
    </location>
</feature>
<gene>
    <name evidence="4" type="ORF">ARMGADRAFT_485184</name>
</gene>
<dbReference type="OrthoDB" id="2923236at2759"/>
<dbReference type="AlphaFoldDB" id="A0A2H3EIA6"/>
<feature type="transmembrane region" description="Helical" evidence="2">
    <location>
        <begin position="44"/>
        <end position="64"/>
    </location>
</feature>
<keyword evidence="2" id="KW-0812">Transmembrane</keyword>
<organism evidence="4 5">
    <name type="scientific">Armillaria gallica</name>
    <name type="common">Bulbous honey fungus</name>
    <name type="synonym">Armillaria bulbosa</name>
    <dbReference type="NCBI Taxonomy" id="47427"/>
    <lineage>
        <taxon>Eukaryota</taxon>
        <taxon>Fungi</taxon>
        <taxon>Dikarya</taxon>
        <taxon>Basidiomycota</taxon>
        <taxon>Agaricomycotina</taxon>
        <taxon>Agaricomycetes</taxon>
        <taxon>Agaricomycetidae</taxon>
        <taxon>Agaricales</taxon>
        <taxon>Marasmiineae</taxon>
        <taxon>Physalacriaceae</taxon>
        <taxon>Armillaria</taxon>
    </lineage>
</organism>
<keyword evidence="2" id="KW-1133">Transmembrane helix</keyword>
<feature type="transmembrane region" description="Helical" evidence="2">
    <location>
        <begin position="147"/>
        <end position="169"/>
    </location>
</feature>
<dbReference type="EMBL" id="KZ293647">
    <property type="protein sequence ID" value="PBK98986.1"/>
    <property type="molecule type" value="Genomic_DNA"/>
</dbReference>
<keyword evidence="2" id="KW-0472">Membrane</keyword>
<keyword evidence="3" id="KW-0732">Signal</keyword>
<protein>
    <submittedName>
        <fullName evidence="4">Uncharacterized protein</fullName>
    </submittedName>
</protein>
<name>A0A2H3EIA6_ARMGA</name>
<evidence type="ECO:0000256" key="3">
    <source>
        <dbReference type="SAM" id="SignalP"/>
    </source>
</evidence>
<feature type="region of interest" description="Disordered" evidence="1">
    <location>
        <begin position="312"/>
        <end position="347"/>
    </location>
</feature>
<proteinExistence type="predicted"/>
<dbReference type="Proteomes" id="UP000217790">
    <property type="component" value="Unassembled WGS sequence"/>
</dbReference>
<keyword evidence="5" id="KW-1185">Reference proteome</keyword>
<sequence>MSFLATAITMFFNPVDAILGSPELDWPETVFDALLASTRPPPLFLTRANPTIVPIGAFICLLLTPMVPSAHMISRLGRTSFSLAYSPFVATRLFLSNTPIPSRSASLPSFFGMSLGCTLDFLFALINTNHIVLRPTFDIISPALLSYIKPYCSMGVVIFLALFSIGLYLQRSKQTNPVEKNKGDVPSECIPVSDGDAGAVSNVEKTLPAVALPFPTKSEAISQRTNPECEDVETSFLTFLLPHLQSVLIIGPVVLSSYTADVAQVFHDEIVDTGSLGDHAEKSIVPSCRRCLSGHRQATEHSEHIATNIEQSQDNHLVETSPTPSGSPSLLELTDSPSLVTGSDTASATKTPSVFLDLCV</sequence>
<dbReference type="OMA" id="IVPSCRR"/>
<dbReference type="InParanoid" id="A0A2H3EIA6"/>
<accession>A0A2H3EIA6</accession>
<feature type="compositionally biased region" description="Low complexity" evidence="1">
    <location>
        <begin position="319"/>
        <end position="334"/>
    </location>
</feature>
<evidence type="ECO:0000313" key="5">
    <source>
        <dbReference type="Proteomes" id="UP000217790"/>
    </source>
</evidence>